<gene>
    <name evidence="3" type="ORF">BSL78_14719</name>
</gene>
<dbReference type="EMBL" id="MRZV01000523">
    <property type="protein sequence ID" value="PIK48418.1"/>
    <property type="molecule type" value="Genomic_DNA"/>
</dbReference>
<dbReference type="InterPro" id="IPR007110">
    <property type="entry name" value="Ig-like_dom"/>
</dbReference>
<evidence type="ECO:0000259" key="2">
    <source>
        <dbReference type="PROSITE" id="PS50835"/>
    </source>
</evidence>
<dbReference type="Gene3D" id="2.60.40.10">
    <property type="entry name" value="Immunoglobulins"/>
    <property type="match status" value="1"/>
</dbReference>
<feature type="region of interest" description="Disordered" evidence="1">
    <location>
        <begin position="43"/>
        <end position="69"/>
    </location>
</feature>
<dbReference type="InterPro" id="IPR013783">
    <property type="entry name" value="Ig-like_fold"/>
</dbReference>
<dbReference type="InterPro" id="IPR036179">
    <property type="entry name" value="Ig-like_dom_sf"/>
</dbReference>
<dbReference type="InterPro" id="IPR003599">
    <property type="entry name" value="Ig_sub"/>
</dbReference>
<comment type="caution">
    <text evidence="3">The sequence shown here is derived from an EMBL/GenBank/DDBJ whole genome shotgun (WGS) entry which is preliminary data.</text>
</comment>
<feature type="compositionally biased region" description="Polar residues" evidence="1">
    <location>
        <begin position="57"/>
        <end position="69"/>
    </location>
</feature>
<evidence type="ECO:0000313" key="3">
    <source>
        <dbReference type="EMBL" id="PIK48418.1"/>
    </source>
</evidence>
<evidence type="ECO:0000313" key="4">
    <source>
        <dbReference type="Proteomes" id="UP000230750"/>
    </source>
</evidence>
<feature type="domain" description="Ig-like" evidence="2">
    <location>
        <begin position="136"/>
        <end position="186"/>
    </location>
</feature>
<dbReference type="SUPFAM" id="SSF48726">
    <property type="entry name" value="Immunoglobulin"/>
    <property type="match status" value="1"/>
</dbReference>
<dbReference type="PROSITE" id="PS50835">
    <property type="entry name" value="IG_LIKE"/>
    <property type="match status" value="1"/>
</dbReference>
<dbReference type="Proteomes" id="UP000230750">
    <property type="component" value="Unassembled WGS sequence"/>
</dbReference>
<feature type="non-terminal residue" evidence="3">
    <location>
        <position position="248"/>
    </location>
</feature>
<keyword evidence="4" id="KW-1185">Reference proteome</keyword>
<reference evidence="3 4" key="1">
    <citation type="journal article" date="2017" name="PLoS Biol.">
        <title>The sea cucumber genome provides insights into morphological evolution and visceral regeneration.</title>
        <authorList>
            <person name="Zhang X."/>
            <person name="Sun L."/>
            <person name="Yuan J."/>
            <person name="Sun Y."/>
            <person name="Gao Y."/>
            <person name="Zhang L."/>
            <person name="Li S."/>
            <person name="Dai H."/>
            <person name="Hamel J.F."/>
            <person name="Liu C."/>
            <person name="Yu Y."/>
            <person name="Liu S."/>
            <person name="Lin W."/>
            <person name="Guo K."/>
            <person name="Jin S."/>
            <person name="Xu P."/>
            <person name="Storey K.B."/>
            <person name="Huan P."/>
            <person name="Zhang T."/>
            <person name="Zhou Y."/>
            <person name="Zhang J."/>
            <person name="Lin C."/>
            <person name="Li X."/>
            <person name="Xing L."/>
            <person name="Huo D."/>
            <person name="Sun M."/>
            <person name="Wang L."/>
            <person name="Mercier A."/>
            <person name="Li F."/>
            <person name="Yang H."/>
            <person name="Xiang J."/>
        </authorList>
    </citation>
    <scope>NUCLEOTIDE SEQUENCE [LARGE SCALE GENOMIC DNA]</scope>
    <source>
        <strain evidence="3">Shaxun</strain>
        <tissue evidence="3">Muscle</tissue>
    </source>
</reference>
<protein>
    <submittedName>
        <fullName evidence="3">Putative fibropellin-1-like</fullName>
    </submittedName>
</protein>
<evidence type="ECO:0000256" key="1">
    <source>
        <dbReference type="SAM" id="MobiDB-lite"/>
    </source>
</evidence>
<sequence>MERTNVSRPAAVEIGGSFTVEGLTTLDMDTSVELFIGRELDTGTGKTGSGMSHEHANLTTMPSTSGLPTGTLQFTADGEHNSRLTLETMSSNYSHLGVYYVELINGKRKQHTQILRQSNTYGAVRFERFTLSVGTGESVTIAVSYYPPPSSTLRWRHNGREIALANGKIELTIDYARKADEGVYECFPENRDQSYKGFMILKVRACPSGFWGFIVTRLVQSAITKVSVTRRPDSVYVNQVTMEMIARR</sequence>
<dbReference type="SMART" id="SM00409">
    <property type="entry name" value="IG"/>
    <property type="match status" value="1"/>
</dbReference>
<name>A0A2G8KKD4_STIJA</name>
<organism evidence="3 4">
    <name type="scientific">Stichopus japonicus</name>
    <name type="common">Sea cucumber</name>
    <dbReference type="NCBI Taxonomy" id="307972"/>
    <lineage>
        <taxon>Eukaryota</taxon>
        <taxon>Metazoa</taxon>
        <taxon>Echinodermata</taxon>
        <taxon>Eleutherozoa</taxon>
        <taxon>Echinozoa</taxon>
        <taxon>Holothuroidea</taxon>
        <taxon>Aspidochirotacea</taxon>
        <taxon>Aspidochirotida</taxon>
        <taxon>Stichopodidae</taxon>
        <taxon>Apostichopus</taxon>
    </lineage>
</organism>
<accession>A0A2G8KKD4</accession>
<dbReference type="AlphaFoldDB" id="A0A2G8KKD4"/>
<proteinExistence type="predicted"/>